<dbReference type="EC" id="2.7.1.-" evidence="3"/>
<gene>
    <name evidence="3" type="ORF">QJS35_28440</name>
</gene>
<dbReference type="InterPro" id="IPR011009">
    <property type="entry name" value="Kinase-like_dom_sf"/>
</dbReference>
<dbReference type="InterPro" id="IPR002575">
    <property type="entry name" value="Aminoglycoside_PTrfase"/>
</dbReference>
<dbReference type="InterPro" id="IPR047175">
    <property type="entry name" value="CotS-like"/>
</dbReference>
<feature type="domain" description="Aminoglycoside phosphotransferase" evidence="2">
    <location>
        <begin position="37"/>
        <end position="270"/>
    </location>
</feature>
<protein>
    <submittedName>
        <fullName evidence="3">Aminoglycoside phosphotransferase family protein</fullName>
        <ecNumber evidence="3">2.7.1.-</ecNumber>
    </submittedName>
</protein>
<evidence type="ECO:0000259" key="2">
    <source>
        <dbReference type="Pfam" id="PF01636"/>
    </source>
</evidence>
<comment type="caution">
    <text evidence="3">The sequence shown here is derived from an EMBL/GenBank/DDBJ whole genome shotgun (WGS) entry which is preliminary data.</text>
</comment>
<feature type="region of interest" description="Disordered" evidence="1">
    <location>
        <begin position="326"/>
        <end position="362"/>
    </location>
</feature>
<dbReference type="EMBL" id="JASKHM010000020">
    <property type="protein sequence ID" value="MEQ4486318.1"/>
    <property type="molecule type" value="Genomic_DNA"/>
</dbReference>
<dbReference type="RefSeq" id="WP_232190210.1">
    <property type="nucleotide sequence ID" value="NZ_JAIOAP010000029.1"/>
</dbReference>
<name>A0ABV1L228_9BACL</name>
<dbReference type="Gene3D" id="3.90.1200.10">
    <property type="match status" value="1"/>
</dbReference>
<dbReference type="PANTHER" id="PTHR39179">
    <property type="entry name" value="SPORE COAT PROTEIN I"/>
    <property type="match status" value="1"/>
</dbReference>
<dbReference type="Proteomes" id="UP001493487">
    <property type="component" value="Unassembled WGS sequence"/>
</dbReference>
<accession>A0ABV1L228</accession>
<dbReference type="Pfam" id="PF01636">
    <property type="entry name" value="APH"/>
    <property type="match status" value="1"/>
</dbReference>
<evidence type="ECO:0000313" key="3">
    <source>
        <dbReference type="EMBL" id="MEQ4486318.1"/>
    </source>
</evidence>
<dbReference type="Gene3D" id="3.30.200.20">
    <property type="entry name" value="Phosphorylase Kinase, domain 1"/>
    <property type="match status" value="1"/>
</dbReference>
<dbReference type="GO" id="GO:0016740">
    <property type="term" value="F:transferase activity"/>
    <property type="evidence" value="ECO:0007669"/>
    <property type="project" value="UniProtKB-KW"/>
</dbReference>
<proteinExistence type="predicted"/>
<keyword evidence="4" id="KW-1185">Reference proteome</keyword>
<keyword evidence="3" id="KW-0808">Transferase</keyword>
<evidence type="ECO:0000256" key="1">
    <source>
        <dbReference type="SAM" id="MobiDB-lite"/>
    </source>
</evidence>
<evidence type="ECO:0000313" key="4">
    <source>
        <dbReference type="Proteomes" id="UP001493487"/>
    </source>
</evidence>
<reference evidence="3 4" key="1">
    <citation type="journal article" date="2023" name="Genome Announc.">
        <title>Pan-Genome Analyses of the Genus Cohnella and Proposal of the Novel Species Cohnella silvisoli sp. nov., Isolated from Forest Soil.</title>
        <authorList>
            <person name="Wang C."/>
            <person name="Mao L."/>
            <person name="Bao G."/>
            <person name="Zhu H."/>
        </authorList>
    </citation>
    <scope>NUCLEOTIDE SEQUENCE [LARGE SCALE GENOMIC DNA]</scope>
    <source>
        <strain evidence="3 4">NL03-T5-1</strain>
    </source>
</reference>
<dbReference type="SUPFAM" id="SSF56112">
    <property type="entry name" value="Protein kinase-like (PK-like)"/>
    <property type="match status" value="1"/>
</dbReference>
<organism evidence="3 4">
    <name type="scientific">Cohnella silvisoli</name>
    <dbReference type="NCBI Taxonomy" id="2873699"/>
    <lineage>
        <taxon>Bacteria</taxon>
        <taxon>Bacillati</taxon>
        <taxon>Bacillota</taxon>
        <taxon>Bacilli</taxon>
        <taxon>Bacillales</taxon>
        <taxon>Paenibacillaceae</taxon>
        <taxon>Cohnella</taxon>
    </lineage>
</organism>
<sequence>MAHPQLVQRLNSIVLHYGLHTNKIHVCRSLYKKKAAYRAFTDKGSFLLKPYKGQQRLLKRVCSRLAWLKKHNFDSMPQWLITVNGKYWITKNGRLYYVTEWIDGTQLGEGVKDYERLGEVLARLHLISRRRSSVRPSYSKMEIHRFRKRHRSFARHLRAIQKKRNGSGRWFRERGDQCLSMAEEAWNTLKQHDVKRILRKEKPSIIHGDVTSPNVIVHKDGVYLVDWERARRGSAYYEVAKTLNNAAAFSVPYMKALLDGYEKHYPLMREERLIIASLCRLPREAWIVADQIRSGIHTDMFNVLKETWPKRIEAIRWLDEWASQQPYAPINDPPSIPEEEVTGIDGGRSHGGNLSSGDPKHD</sequence>
<dbReference type="PANTHER" id="PTHR39179:SF3">
    <property type="entry name" value="COTS-RELATED PROTEIN"/>
    <property type="match status" value="1"/>
</dbReference>